<evidence type="ECO:0000256" key="7">
    <source>
        <dbReference type="ARBA" id="ARBA00023163"/>
    </source>
</evidence>
<dbReference type="SMART" id="SM00424">
    <property type="entry name" value="STE"/>
    <property type="match status" value="1"/>
</dbReference>
<dbReference type="Pfam" id="PF00096">
    <property type="entry name" value="zf-C2H2"/>
    <property type="match status" value="2"/>
</dbReference>
<dbReference type="EMBL" id="CP143784">
    <property type="protein sequence ID" value="WVN86004.1"/>
    <property type="molecule type" value="Genomic_DNA"/>
</dbReference>
<dbReference type="GO" id="GO:1990526">
    <property type="term" value="C:Ste12p-Dig1p-Dig2p complex"/>
    <property type="evidence" value="ECO:0007669"/>
    <property type="project" value="TreeGrafter"/>
</dbReference>
<dbReference type="InterPro" id="IPR036236">
    <property type="entry name" value="Znf_C2H2_sf"/>
</dbReference>
<keyword evidence="14" id="KW-1185">Reference proteome</keyword>
<evidence type="ECO:0000256" key="5">
    <source>
        <dbReference type="ARBA" id="ARBA00022833"/>
    </source>
</evidence>
<dbReference type="GO" id="GO:0008270">
    <property type="term" value="F:zinc ion binding"/>
    <property type="evidence" value="ECO:0007669"/>
    <property type="project" value="UniProtKB-KW"/>
</dbReference>
<dbReference type="InterPro" id="IPR003120">
    <property type="entry name" value="Ste12"/>
</dbReference>
<keyword evidence="2" id="KW-0479">Metal-binding</keyword>
<evidence type="ECO:0000256" key="3">
    <source>
        <dbReference type="ARBA" id="ARBA00022737"/>
    </source>
</evidence>
<reference evidence="13" key="1">
    <citation type="submission" date="2016-06" db="EMBL/GenBank/DDBJ databases">
        <authorList>
            <person name="Cuomo C."/>
            <person name="Litvintseva A."/>
            <person name="Heitman J."/>
            <person name="Chen Y."/>
            <person name="Sun S."/>
            <person name="Springer D."/>
            <person name="Dromer F."/>
            <person name="Young S."/>
            <person name="Zeng Q."/>
            <person name="Chapman S."/>
            <person name="Gujja S."/>
            <person name="Saif S."/>
            <person name="Birren B."/>
        </authorList>
    </citation>
    <scope>NUCLEOTIDE SEQUENCE</scope>
    <source>
        <strain evidence="13">CBS 7841</strain>
    </source>
</reference>
<dbReference type="Proteomes" id="UP000094043">
    <property type="component" value="Chromosome 1"/>
</dbReference>
<dbReference type="GO" id="GO:0005634">
    <property type="term" value="C:nucleus"/>
    <property type="evidence" value="ECO:0007669"/>
    <property type="project" value="UniProtKB-SubCell"/>
</dbReference>
<accession>A0AAJ8JPF4</accession>
<evidence type="ECO:0000256" key="2">
    <source>
        <dbReference type="ARBA" id="ARBA00022723"/>
    </source>
</evidence>
<dbReference type="PANTHER" id="PTHR47427">
    <property type="entry name" value="PROTEIN STE12"/>
    <property type="match status" value="1"/>
</dbReference>
<organism evidence="13 14">
    <name type="scientific">Cryptococcus depauperatus CBS 7841</name>
    <dbReference type="NCBI Taxonomy" id="1295531"/>
    <lineage>
        <taxon>Eukaryota</taxon>
        <taxon>Fungi</taxon>
        <taxon>Dikarya</taxon>
        <taxon>Basidiomycota</taxon>
        <taxon>Agaricomycotina</taxon>
        <taxon>Tremellomycetes</taxon>
        <taxon>Tremellales</taxon>
        <taxon>Cryptococcaceae</taxon>
        <taxon>Cryptococcus</taxon>
    </lineage>
</organism>
<keyword evidence="5" id="KW-0862">Zinc</keyword>
<evidence type="ECO:0000259" key="12">
    <source>
        <dbReference type="PROSITE" id="PS50157"/>
    </source>
</evidence>
<dbReference type="InterPro" id="IPR013087">
    <property type="entry name" value="Znf_C2H2_type"/>
</dbReference>
<dbReference type="Pfam" id="PF02200">
    <property type="entry name" value="STE"/>
    <property type="match status" value="1"/>
</dbReference>
<evidence type="ECO:0000256" key="8">
    <source>
        <dbReference type="ARBA" id="ARBA00023242"/>
    </source>
</evidence>
<dbReference type="PROSITE" id="PS00028">
    <property type="entry name" value="ZINC_FINGER_C2H2_1"/>
    <property type="match status" value="2"/>
</dbReference>
<evidence type="ECO:0000313" key="13">
    <source>
        <dbReference type="EMBL" id="WVN86004.1"/>
    </source>
</evidence>
<evidence type="ECO:0000256" key="1">
    <source>
        <dbReference type="ARBA" id="ARBA00004123"/>
    </source>
</evidence>
<comment type="subcellular location">
    <subcellularLocation>
        <location evidence="1">Nucleus</location>
    </subcellularLocation>
</comment>
<dbReference type="GO" id="GO:0000978">
    <property type="term" value="F:RNA polymerase II cis-regulatory region sequence-specific DNA binding"/>
    <property type="evidence" value="ECO:0007669"/>
    <property type="project" value="UniProtKB-ARBA"/>
</dbReference>
<dbReference type="GO" id="GO:0000981">
    <property type="term" value="F:DNA-binding transcription factor activity, RNA polymerase II-specific"/>
    <property type="evidence" value="ECO:0007669"/>
    <property type="project" value="UniProtKB-ARBA"/>
</dbReference>
<keyword evidence="8" id="KW-0539">Nucleus</keyword>
<dbReference type="PROSITE" id="PS50157">
    <property type="entry name" value="ZINC_FINGER_C2H2_2"/>
    <property type="match status" value="2"/>
</dbReference>
<dbReference type="FunFam" id="3.30.160.60:FF:000072">
    <property type="entry name" value="zinc finger protein 143 isoform X1"/>
    <property type="match status" value="1"/>
</dbReference>
<dbReference type="FunFam" id="3.30.160.60:FF:000110">
    <property type="entry name" value="Zinc finger protein-like"/>
    <property type="match status" value="1"/>
</dbReference>
<feature type="domain" description="C2H2-type" evidence="12">
    <location>
        <begin position="543"/>
        <end position="572"/>
    </location>
</feature>
<feature type="region of interest" description="Disordered" evidence="11">
    <location>
        <begin position="338"/>
        <end position="371"/>
    </location>
</feature>
<feature type="compositionally biased region" description="Basic residues" evidence="11">
    <location>
        <begin position="340"/>
        <end position="353"/>
    </location>
</feature>
<evidence type="ECO:0000256" key="4">
    <source>
        <dbReference type="ARBA" id="ARBA00022771"/>
    </source>
</evidence>
<dbReference type="SMART" id="SM00355">
    <property type="entry name" value="ZnF_C2H2"/>
    <property type="match status" value="2"/>
</dbReference>
<evidence type="ECO:0000256" key="6">
    <source>
        <dbReference type="ARBA" id="ARBA00023015"/>
    </source>
</evidence>
<proteinExistence type="inferred from homology"/>
<evidence type="ECO:0000313" key="14">
    <source>
        <dbReference type="Proteomes" id="UP000094043"/>
    </source>
</evidence>
<reference evidence="13" key="3">
    <citation type="submission" date="2024-01" db="EMBL/GenBank/DDBJ databases">
        <authorList>
            <person name="Coelho M.A."/>
            <person name="David-Palma M."/>
            <person name="Shea T."/>
            <person name="Sun S."/>
            <person name="Cuomo C.A."/>
            <person name="Heitman J."/>
        </authorList>
    </citation>
    <scope>NUCLEOTIDE SEQUENCE</scope>
    <source>
        <strain evidence="13">CBS 7841</strain>
    </source>
</reference>
<comment type="similarity">
    <text evidence="9">Belongs to the STE12 transcription factor family.</text>
</comment>
<dbReference type="KEGG" id="cdep:91085376"/>
<evidence type="ECO:0000256" key="9">
    <source>
        <dbReference type="ARBA" id="ARBA00024345"/>
    </source>
</evidence>
<name>A0AAJ8JPF4_9TREE</name>
<keyword evidence="6" id="KW-0805">Transcription regulation</keyword>
<sequence length="655" mass="72771">MQEQQRPPPYGSTDLQLAGPVPSVANAAHQWYGSIDTVASTHKRRAEGVDGKRESVIEALEQTTIFFGHRADKRSASHNASLSSPHPNLNRFLLPNGEHVACVFWNGLYHITGTDIVRALVFRFEAFSRPVRNMKKFEEGVFSDLRNLKPGTDACLEEPKSSFLDLLFRNGCIRTQKKQKVFYWFSVPHDRLFLDALERDLKREKMGLEPTTVVVGEPARSFQYDPKRSLYEQFAGKQPGIEDVINPNVIFDGKPKLEAEGSVPPASTAEVPTIPCPTSQQSELLSIQIGQVAGNLSTGPKRHMSPFAPNNEEDRIACPTTASSVLFSRSLLKGSPAYKQGRKKISRNNKGRSRCGSATASEYDTGEESGSETERIHRHGSAFIDPPPLQTMQLVPPTTNPLLADPHLPMFQNGPDHFRYLPFGSDHLVNPTTNFQAPPQESWARDSSPASVMSTMPMYDNIIPPRPSYSTSGLVPPDSLTNHDLSLQGLPQDQWTREASTSSIISTLPIYEGAAIPPLSSVQPLPSLVPATAGQIGPTAKGFSCPLLSCGRVFKRLEHLKRHVRTHTQERPYECRRCAKRFSRSDNLTQHYKTHEKKHQGERERSERLKTEFSENAEDDMSTYLEAHVDAMIQGQGAVACGAFVEVAIEEGYTF</sequence>
<dbReference type="SUPFAM" id="SSF57667">
    <property type="entry name" value="beta-beta-alpha zinc fingers"/>
    <property type="match status" value="1"/>
</dbReference>
<dbReference type="RefSeq" id="XP_066066704.1">
    <property type="nucleotide sequence ID" value="XM_066210607.1"/>
</dbReference>
<keyword evidence="7" id="KW-0804">Transcription</keyword>
<evidence type="ECO:0000256" key="11">
    <source>
        <dbReference type="SAM" id="MobiDB-lite"/>
    </source>
</evidence>
<reference evidence="13" key="2">
    <citation type="journal article" date="2022" name="Elife">
        <title>Obligate sexual reproduction of a homothallic fungus closely related to the Cryptococcus pathogenic species complex.</title>
        <authorList>
            <person name="Passer A.R."/>
            <person name="Clancey S.A."/>
            <person name="Shea T."/>
            <person name="David-Palma M."/>
            <person name="Averette A.F."/>
            <person name="Boekhout T."/>
            <person name="Porcel B.M."/>
            <person name="Nowrousian M."/>
            <person name="Cuomo C.A."/>
            <person name="Sun S."/>
            <person name="Heitman J."/>
            <person name="Coelho M.A."/>
        </authorList>
    </citation>
    <scope>NUCLEOTIDE SEQUENCE</scope>
    <source>
        <strain evidence="13">CBS 7841</strain>
    </source>
</reference>
<feature type="domain" description="C2H2-type" evidence="12">
    <location>
        <begin position="573"/>
        <end position="604"/>
    </location>
</feature>
<feature type="region of interest" description="Disordered" evidence="11">
    <location>
        <begin position="589"/>
        <end position="617"/>
    </location>
</feature>
<evidence type="ECO:0000256" key="10">
    <source>
        <dbReference type="PROSITE-ProRule" id="PRU00042"/>
    </source>
</evidence>
<protein>
    <recommendedName>
        <fullName evidence="12">C2H2-type domain-containing protein</fullName>
    </recommendedName>
</protein>
<keyword evidence="4 10" id="KW-0863">Zinc-finger</keyword>
<dbReference type="InterPro" id="IPR052127">
    <property type="entry name" value="STE12_transcription_factor"/>
</dbReference>
<keyword evidence="3" id="KW-0677">Repeat</keyword>
<gene>
    <name evidence="13" type="ORF">L203_101162</name>
</gene>
<dbReference type="GeneID" id="91085376"/>
<feature type="compositionally biased region" description="Basic and acidic residues" evidence="11">
    <location>
        <begin position="599"/>
        <end position="613"/>
    </location>
</feature>
<dbReference type="PANTHER" id="PTHR47427:SF1">
    <property type="entry name" value="PROTEIN STE12"/>
    <property type="match status" value="1"/>
</dbReference>
<dbReference type="GO" id="GO:1990527">
    <property type="term" value="C:Tec1p-Ste12p-Dig1p complex"/>
    <property type="evidence" value="ECO:0007669"/>
    <property type="project" value="TreeGrafter"/>
</dbReference>
<dbReference type="Gene3D" id="3.30.160.60">
    <property type="entry name" value="Classic Zinc Finger"/>
    <property type="match status" value="2"/>
</dbReference>
<dbReference type="AlphaFoldDB" id="A0AAJ8JPF4"/>